<keyword evidence="3" id="KW-1185">Reference proteome</keyword>
<dbReference type="AlphaFoldDB" id="A0AAV4SRL1"/>
<organism evidence="2 3">
    <name type="scientific">Caerostris darwini</name>
    <dbReference type="NCBI Taxonomy" id="1538125"/>
    <lineage>
        <taxon>Eukaryota</taxon>
        <taxon>Metazoa</taxon>
        <taxon>Ecdysozoa</taxon>
        <taxon>Arthropoda</taxon>
        <taxon>Chelicerata</taxon>
        <taxon>Arachnida</taxon>
        <taxon>Araneae</taxon>
        <taxon>Araneomorphae</taxon>
        <taxon>Entelegynae</taxon>
        <taxon>Araneoidea</taxon>
        <taxon>Araneidae</taxon>
        <taxon>Caerostris</taxon>
    </lineage>
</organism>
<accession>A0AAV4SRL1</accession>
<gene>
    <name evidence="2" type="ORF">CDAR_184811</name>
</gene>
<proteinExistence type="predicted"/>
<sequence>MHILNLYNTHPLPISSVVRGSLADKQGTRWRVSFGAHQMAPPKKKKSERKPNRQRKKEKKSGERTLSMFQPAEISNTLNHCAEGVKHSGPVAIVRAFRGK</sequence>
<evidence type="ECO:0000313" key="2">
    <source>
        <dbReference type="EMBL" id="GIY35634.1"/>
    </source>
</evidence>
<feature type="region of interest" description="Disordered" evidence="1">
    <location>
        <begin position="33"/>
        <end position="66"/>
    </location>
</feature>
<dbReference type="EMBL" id="BPLQ01008196">
    <property type="protein sequence ID" value="GIY35634.1"/>
    <property type="molecule type" value="Genomic_DNA"/>
</dbReference>
<reference evidence="2 3" key="1">
    <citation type="submission" date="2021-06" db="EMBL/GenBank/DDBJ databases">
        <title>Caerostris darwini draft genome.</title>
        <authorList>
            <person name="Kono N."/>
            <person name="Arakawa K."/>
        </authorList>
    </citation>
    <scope>NUCLEOTIDE SEQUENCE [LARGE SCALE GENOMIC DNA]</scope>
</reference>
<feature type="compositionally biased region" description="Basic residues" evidence="1">
    <location>
        <begin position="42"/>
        <end position="59"/>
    </location>
</feature>
<name>A0AAV4SRL1_9ARAC</name>
<protein>
    <submittedName>
        <fullName evidence="2">Uncharacterized protein</fullName>
    </submittedName>
</protein>
<evidence type="ECO:0000256" key="1">
    <source>
        <dbReference type="SAM" id="MobiDB-lite"/>
    </source>
</evidence>
<dbReference type="Proteomes" id="UP001054837">
    <property type="component" value="Unassembled WGS sequence"/>
</dbReference>
<evidence type="ECO:0000313" key="3">
    <source>
        <dbReference type="Proteomes" id="UP001054837"/>
    </source>
</evidence>
<comment type="caution">
    <text evidence="2">The sequence shown here is derived from an EMBL/GenBank/DDBJ whole genome shotgun (WGS) entry which is preliminary data.</text>
</comment>